<dbReference type="Proteomes" id="UP000654075">
    <property type="component" value="Unassembled WGS sequence"/>
</dbReference>
<reference evidence="2" key="1">
    <citation type="submission" date="2021-02" db="EMBL/GenBank/DDBJ databases">
        <authorList>
            <person name="Dougan E. K."/>
            <person name="Rhodes N."/>
            <person name="Thang M."/>
            <person name="Chan C."/>
        </authorList>
    </citation>
    <scope>NUCLEOTIDE SEQUENCE</scope>
</reference>
<organism evidence="2 3">
    <name type="scientific">Polarella glacialis</name>
    <name type="common">Dinoflagellate</name>
    <dbReference type="NCBI Taxonomy" id="89957"/>
    <lineage>
        <taxon>Eukaryota</taxon>
        <taxon>Sar</taxon>
        <taxon>Alveolata</taxon>
        <taxon>Dinophyceae</taxon>
        <taxon>Suessiales</taxon>
        <taxon>Suessiaceae</taxon>
        <taxon>Polarella</taxon>
    </lineage>
</organism>
<comment type="caution">
    <text evidence="2">The sequence shown here is derived from an EMBL/GenBank/DDBJ whole genome shotgun (WGS) entry which is preliminary data.</text>
</comment>
<accession>A0A813G444</accession>
<sequence>MNSSVHGAVAQIPVFFLRPNHPSLSTLSSLSNLPPICTVFPHAHANAQLSTERTLLQELGGPGHSSVFSASARPRGGPVLCTAQRRVSPARRLPASETAAAAGMFREPT</sequence>
<dbReference type="AlphaFoldDB" id="A0A813G444"/>
<keyword evidence="3" id="KW-1185">Reference proteome</keyword>
<protein>
    <submittedName>
        <fullName evidence="2">Uncharacterized protein</fullName>
    </submittedName>
</protein>
<gene>
    <name evidence="2" type="ORF">PGLA1383_LOCUS39163</name>
</gene>
<name>A0A813G444_POLGL</name>
<feature type="region of interest" description="Disordered" evidence="1">
    <location>
        <begin position="86"/>
        <end position="109"/>
    </location>
</feature>
<evidence type="ECO:0000313" key="2">
    <source>
        <dbReference type="EMBL" id="CAE8621645.1"/>
    </source>
</evidence>
<evidence type="ECO:0000256" key="1">
    <source>
        <dbReference type="SAM" id="MobiDB-lite"/>
    </source>
</evidence>
<dbReference type="EMBL" id="CAJNNV010027788">
    <property type="protein sequence ID" value="CAE8621645.1"/>
    <property type="molecule type" value="Genomic_DNA"/>
</dbReference>
<evidence type="ECO:0000313" key="3">
    <source>
        <dbReference type="Proteomes" id="UP000654075"/>
    </source>
</evidence>
<proteinExistence type="predicted"/>